<dbReference type="InterPro" id="IPR013201">
    <property type="entry name" value="Prot_inhib_I29"/>
</dbReference>
<dbReference type="PANTHER" id="PTHR12411">
    <property type="entry name" value="CYSTEINE PROTEASE FAMILY C1-RELATED"/>
    <property type="match status" value="1"/>
</dbReference>
<evidence type="ECO:0000313" key="8">
    <source>
        <dbReference type="Proteomes" id="UP000009168"/>
    </source>
</evidence>
<dbReference type="Pfam" id="PF00112">
    <property type="entry name" value="Peptidase_C1"/>
    <property type="match status" value="1"/>
</dbReference>
<name>Q24FA8_TETTS</name>
<keyword evidence="7" id="KW-0378">Hydrolase</keyword>
<dbReference type="AlphaFoldDB" id="Q24FA8"/>
<accession>Q24FA8</accession>
<dbReference type="InterPro" id="IPR039417">
    <property type="entry name" value="Peptidase_C1A_papain-like"/>
</dbReference>
<proteinExistence type="inferred from homology"/>
<evidence type="ECO:0000259" key="5">
    <source>
        <dbReference type="SMART" id="SM00645"/>
    </source>
</evidence>
<dbReference type="InterPro" id="IPR000668">
    <property type="entry name" value="Peptidase_C1A_C"/>
</dbReference>
<dbReference type="CDD" id="cd02248">
    <property type="entry name" value="Peptidase_C1A"/>
    <property type="match status" value="1"/>
</dbReference>
<dbReference type="HOGENOM" id="CLU_012184_1_1_1"/>
<dbReference type="InterPro" id="IPR013128">
    <property type="entry name" value="Peptidase_C1A"/>
</dbReference>
<keyword evidence="4" id="KW-0732">Signal</keyword>
<evidence type="ECO:0000256" key="4">
    <source>
        <dbReference type="SAM" id="SignalP"/>
    </source>
</evidence>
<dbReference type="Gene3D" id="3.90.70.10">
    <property type="entry name" value="Cysteine proteinases"/>
    <property type="match status" value="1"/>
</dbReference>
<keyword evidence="3" id="KW-1015">Disulfide bond</keyword>
<feature type="signal peptide" evidence="4">
    <location>
        <begin position="1"/>
        <end position="20"/>
    </location>
</feature>
<dbReference type="GO" id="GO:0008234">
    <property type="term" value="F:cysteine-type peptidase activity"/>
    <property type="evidence" value="ECO:0007669"/>
    <property type="project" value="InterPro"/>
</dbReference>
<dbReference type="InterPro" id="IPR000169">
    <property type="entry name" value="Pept_cys_AS"/>
</dbReference>
<dbReference type="KEGG" id="tet:TTHERM_01008660"/>
<keyword evidence="2" id="KW-0865">Zymogen</keyword>
<evidence type="ECO:0000256" key="3">
    <source>
        <dbReference type="ARBA" id="ARBA00023157"/>
    </source>
</evidence>
<feature type="domain" description="Peptidase C1A papain C-terminal" evidence="5">
    <location>
        <begin position="124"/>
        <end position="335"/>
    </location>
</feature>
<evidence type="ECO:0000256" key="1">
    <source>
        <dbReference type="ARBA" id="ARBA00008455"/>
    </source>
</evidence>
<keyword evidence="8" id="KW-1185">Reference proteome</keyword>
<feature type="chain" id="PRO_5018789690" evidence="4">
    <location>
        <begin position="21"/>
        <end position="335"/>
    </location>
</feature>
<dbReference type="PROSITE" id="PS00639">
    <property type="entry name" value="THIOL_PROTEASE_HIS"/>
    <property type="match status" value="1"/>
</dbReference>
<dbReference type="InParanoid" id="Q24FA8"/>
<dbReference type="SMART" id="SM00645">
    <property type="entry name" value="Pept_C1"/>
    <property type="match status" value="1"/>
</dbReference>
<dbReference type="OMA" id="NLIDCTT"/>
<sequence>MSSKIFLALLVFTCIYSCYAQQGSVVEALTAYNKWREENGKVYSSEAEKIYRQSVFLENYQSVQEHNKNSNHTYSVGINQFSDITLQEYQQRILMKNSPLNELAKNKNRLLQSSPIQNSNDTQIASSIDWRKKGGVSPVKNQGECGGCWTFSATGLMESFNLIHNKPQNVSLYSQQQLLDCVTLENGYFSEGCEGGVPSDAVQYAADFGVLSDNEYPYTGIQGQCNITSKTNGFQPVQFSYLDGTAEGLRKALNYGPVSVAMDASNMKEYTSGVFNNCTSKQFNLNHAVLAVGYDEEGNWIIKNSKGPNWGMEGYFLLAPGNTCGILELDFQITA</sequence>
<keyword evidence="7" id="KW-0645">Protease</keyword>
<evidence type="ECO:0000256" key="2">
    <source>
        <dbReference type="ARBA" id="ARBA00023145"/>
    </source>
</evidence>
<protein>
    <submittedName>
        <fullName evidence="7">Papain family cysteine protease</fullName>
    </submittedName>
</protein>
<evidence type="ECO:0000259" key="6">
    <source>
        <dbReference type="SMART" id="SM00848"/>
    </source>
</evidence>
<gene>
    <name evidence="7" type="ORF">TTHERM_01008660</name>
</gene>
<comment type="similarity">
    <text evidence="1">Belongs to the peptidase C1 family.</text>
</comment>
<dbReference type="SUPFAM" id="SSF54001">
    <property type="entry name" value="Cysteine proteinases"/>
    <property type="match status" value="1"/>
</dbReference>
<organism evidence="7 8">
    <name type="scientific">Tetrahymena thermophila (strain SB210)</name>
    <dbReference type="NCBI Taxonomy" id="312017"/>
    <lineage>
        <taxon>Eukaryota</taxon>
        <taxon>Sar</taxon>
        <taxon>Alveolata</taxon>
        <taxon>Ciliophora</taxon>
        <taxon>Intramacronucleata</taxon>
        <taxon>Oligohymenophorea</taxon>
        <taxon>Hymenostomatida</taxon>
        <taxon>Tetrahymenina</taxon>
        <taxon>Tetrahymenidae</taxon>
        <taxon>Tetrahymena</taxon>
    </lineage>
</organism>
<dbReference type="PROSITE" id="PS00139">
    <property type="entry name" value="THIOL_PROTEASE_CYS"/>
    <property type="match status" value="1"/>
</dbReference>
<dbReference type="GO" id="GO:0006508">
    <property type="term" value="P:proteolysis"/>
    <property type="evidence" value="ECO:0007669"/>
    <property type="project" value="UniProtKB-KW"/>
</dbReference>
<dbReference type="PRINTS" id="PR00705">
    <property type="entry name" value="PAPAIN"/>
</dbReference>
<dbReference type="GeneID" id="7825994"/>
<evidence type="ECO:0000313" key="7">
    <source>
        <dbReference type="EMBL" id="EAS06454.1"/>
    </source>
</evidence>
<dbReference type="RefSeq" id="XP_001026699.1">
    <property type="nucleotide sequence ID" value="XM_001026699.1"/>
</dbReference>
<dbReference type="OrthoDB" id="5855924at2759"/>
<dbReference type="Pfam" id="PF08246">
    <property type="entry name" value="Inhibitor_I29"/>
    <property type="match status" value="1"/>
</dbReference>
<feature type="domain" description="Cathepsin propeptide inhibitor" evidence="6">
    <location>
        <begin position="32"/>
        <end position="89"/>
    </location>
</feature>
<dbReference type="Proteomes" id="UP000009168">
    <property type="component" value="Unassembled WGS sequence"/>
</dbReference>
<dbReference type="EMBL" id="GG662290">
    <property type="protein sequence ID" value="EAS06454.1"/>
    <property type="molecule type" value="Genomic_DNA"/>
</dbReference>
<dbReference type="eggNOG" id="KOG1543">
    <property type="taxonomic scope" value="Eukaryota"/>
</dbReference>
<dbReference type="SMART" id="SM00848">
    <property type="entry name" value="Inhibitor_I29"/>
    <property type="match status" value="1"/>
</dbReference>
<reference evidence="8" key="1">
    <citation type="journal article" date="2006" name="PLoS Biol.">
        <title>Macronuclear genome sequence of the ciliate Tetrahymena thermophila, a model eukaryote.</title>
        <authorList>
            <person name="Eisen J.A."/>
            <person name="Coyne R.S."/>
            <person name="Wu M."/>
            <person name="Wu D."/>
            <person name="Thiagarajan M."/>
            <person name="Wortman J.R."/>
            <person name="Badger J.H."/>
            <person name="Ren Q."/>
            <person name="Amedeo P."/>
            <person name="Jones K.M."/>
            <person name="Tallon L.J."/>
            <person name="Delcher A.L."/>
            <person name="Salzberg S.L."/>
            <person name="Silva J.C."/>
            <person name="Haas B.J."/>
            <person name="Majoros W.H."/>
            <person name="Farzad M."/>
            <person name="Carlton J.M."/>
            <person name="Smith R.K. Jr."/>
            <person name="Garg J."/>
            <person name="Pearlman R.E."/>
            <person name="Karrer K.M."/>
            <person name="Sun L."/>
            <person name="Manning G."/>
            <person name="Elde N.C."/>
            <person name="Turkewitz A.P."/>
            <person name="Asai D.J."/>
            <person name="Wilkes D.E."/>
            <person name="Wang Y."/>
            <person name="Cai H."/>
            <person name="Collins K."/>
            <person name="Stewart B.A."/>
            <person name="Lee S.R."/>
            <person name="Wilamowska K."/>
            <person name="Weinberg Z."/>
            <person name="Ruzzo W.L."/>
            <person name="Wloga D."/>
            <person name="Gaertig J."/>
            <person name="Frankel J."/>
            <person name="Tsao C.-C."/>
            <person name="Gorovsky M.A."/>
            <person name="Keeling P.J."/>
            <person name="Waller R.F."/>
            <person name="Patron N.J."/>
            <person name="Cherry J.M."/>
            <person name="Stover N.A."/>
            <person name="Krieger C.J."/>
            <person name="del Toro C."/>
            <person name="Ryder H.F."/>
            <person name="Williamson S.C."/>
            <person name="Barbeau R.A."/>
            <person name="Hamilton E.P."/>
            <person name="Orias E."/>
        </authorList>
    </citation>
    <scope>NUCLEOTIDE SEQUENCE [LARGE SCALE GENOMIC DNA]</scope>
    <source>
        <strain evidence="8">SB210</strain>
    </source>
</reference>
<dbReference type="MEROPS" id="C01.A54"/>
<dbReference type="InterPro" id="IPR038765">
    <property type="entry name" value="Papain-like_cys_pep_sf"/>
</dbReference>
<dbReference type="InterPro" id="IPR025660">
    <property type="entry name" value="Pept_his_AS"/>
</dbReference>